<dbReference type="PANTHER" id="PTHR31596:SF1">
    <property type="entry name" value="T-CELL ACTIVATION INHIBITOR, MITOCHONDRIAL"/>
    <property type="match status" value="1"/>
</dbReference>
<feature type="domain" description="DUF4460" evidence="1">
    <location>
        <begin position="30"/>
        <end position="129"/>
    </location>
</feature>
<evidence type="ECO:0000259" key="1">
    <source>
        <dbReference type="Pfam" id="PF14687"/>
    </source>
</evidence>
<evidence type="ECO:0000313" key="6">
    <source>
        <dbReference type="EMBL" id="JAG55516.1"/>
    </source>
</evidence>
<dbReference type="EMBL" id="GBHO01028624">
    <property type="protein sequence ID" value="JAG14980.1"/>
    <property type="molecule type" value="Transcribed_RNA"/>
</dbReference>
<dbReference type="Pfam" id="PF14688">
    <property type="entry name" value="DUF4461"/>
    <property type="match status" value="1"/>
</dbReference>
<protein>
    <recommendedName>
        <fullName evidence="7">T-cell activation inhibitor, mitochondrial</fullName>
    </recommendedName>
</protein>
<dbReference type="EMBL" id="GBHO01006691">
    <property type="protein sequence ID" value="JAG36913.1"/>
    <property type="molecule type" value="Transcribed_RNA"/>
</dbReference>
<organism evidence="5">
    <name type="scientific">Lygus hesperus</name>
    <name type="common">Western plant bug</name>
    <dbReference type="NCBI Taxonomy" id="30085"/>
    <lineage>
        <taxon>Eukaryota</taxon>
        <taxon>Metazoa</taxon>
        <taxon>Ecdysozoa</taxon>
        <taxon>Arthropoda</taxon>
        <taxon>Hexapoda</taxon>
        <taxon>Insecta</taxon>
        <taxon>Pterygota</taxon>
        <taxon>Neoptera</taxon>
        <taxon>Paraneoptera</taxon>
        <taxon>Hemiptera</taxon>
        <taxon>Heteroptera</taxon>
        <taxon>Panheteroptera</taxon>
        <taxon>Cimicomorpha</taxon>
        <taxon>Miridae</taxon>
        <taxon>Mirini</taxon>
        <taxon>Lygus</taxon>
    </lineage>
</organism>
<evidence type="ECO:0008006" key="7">
    <source>
        <dbReference type="Google" id="ProtNLM"/>
    </source>
</evidence>
<reference evidence="5" key="2">
    <citation type="submission" date="2014-07" db="EMBL/GenBank/DDBJ databases">
        <authorList>
            <person name="Hull J."/>
        </authorList>
    </citation>
    <scope>NUCLEOTIDE SEQUENCE</scope>
</reference>
<dbReference type="EMBL" id="GBHO01028623">
    <property type="protein sequence ID" value="JAG14981.1"/>
    <property type="molecule type" value="Transcribed_RNA"/>
</dbReference>
<dbReference type="Pfam" id="PF14687">
    <property type="entry name" value="DUF4460"/>
    <property type="match status" value="1"/>
</dbReference>
<feature type="domain" description="DUF4461" evidence="2">
    <location>
        <begin position="186"/>
        <end position="494"/>
    </location>
</feature>
<evidence type="ECO:0000313" key="4">
    <source>
        <dbReference type="EMBL" id="JAG14981.1"/>
    </source>
</evidence>
<evidence type="ECO:0000259" key="2">
    <source>
        <dbReference type="Pfam" id="PF14688"/>
    </source>
</evidence>
<reference evidence="5" key="1">
    <citation type="journal article" date="2014" name="PLoS ONE">
        <title>Transcriptome-Based Identification of ABC Transporters in the Western Tarnished Plant Bug Lygus hesperus.</title>
        <authorList>
            <person name="Hull J.J."/>
            <person name="Chaney K."/>
            <person name="Geib S.M."/>
            <person name="Fabrick J.A."/>
            <person name="Brent C.S."/>
            <person name="Walsh D."/>
            <person name="Lavine L.C."/>
        </authorList>
    </citation>
    <scope>NUCLEOTIDE SEQUENCE</scope>
</reference>
<dbReference type="PANTHER" id="PTHR31596">
    <property type="entry name" value="T-CELL ACTIVATION INHIBITOR, MITOCHONDRIAL"/>
    <property type="match status" value="1"/>
</dbReference>
<dbReference type="InterPro" id="IPR027986">
    <property type="entry name" value="TCAIM"/>
</dbReference>
<sequence>MASEILMIQGRKRLLDRSSLSPMMHYRFLTSGEIATALRPFYFSVHPDLFGKFPAERATNENSLQILSSYIENLQQKRSPRPANLRFYLRPVGQDMPVNKKDNLKPVNITLAQADLRKTVKSILTTCNLPTTYVDSRPQEAALPASRFNRTAKGPREYNYSTTHGQYNYTEEEISHKVSKVKGSATLLNWLSRNVDSAKMKLNACEPVREEISRLQVELSRKLGALDIGWDCGWNITSFRGCLQALQALSEQHSEHMEVLRGRKLIFGSDTGVSMEGYVLLNSGEVRHNWLDFLKNLSNQDEALKKLPYFEKALSRVLKDIRIARRKFQPHTMVTNYESNLRRLTTTLGDCQGKGGYPKTWPDSLDNFELVVETEAGPMMLSPTGQFILPCSCPSFLLVSFISENMGRALELIDKYMKEKYIERELHQKCLDSLDIITLDKDDCITPQKMIVCCTALYSKSGELKEFLKGTRVTVTNYYSVLSDGQLCIPWNWKL</sequence>
<gene>
    <name evidence="5" type="ORF">CM83_87447</name>
    <name evidence="3" type="ORF">CM83_87450</name>
    <name evidence="4" type="ORF">CM83_87451</name>
</gene>
<dbReference type="GO" id="GO:0005739">
    <property type="term" value="C:mitochondrion"/>
    <property type="evidence" value="ECO:0007669"/>
    <property type="project" value="TreeGrafter"/>
</dbReference>
<proteinExistence type="predicted"/>
<name>A0A0A9Z0P0_LYGHE</name>
<dbReference type="AlphaFoldDB" id="A0A0A9Z0P0"/>
<dbReference type="InterPro" id="IPR027989">
    <property type="entry name" value="DUF4461"/>
</dbReference>
<dbReference type="InterPro" id="IPR028031">
    <property type="entry name" value="DUF4460"/>
</dbReference>
<dbReference type="EMBL" id="GBRD01010308">
    <property type="protein sequence ID" value="JAG55516.1"/>
    <property type="molecule type" value="Transcribed_RNA"/>
</dbReference>
<reference evidence="6" key="3">
    <citation type="submission" date="2014-09" db="EMBL/GenBank/DDBJ databases">
        <authorList>
            <person name="Magalhaes I.L.F."/>
            <person name="Oliveira U."/>
            <person name="Santos F.R."/>
            <person name="Vidigal T.H.D.A."/>
            <person name="Brescovit A.D."/>
            <person name="Santos A.J."/>
        </authorList>
    </citation>
    <scope>NUCLEOTIDE SEQUENCE</scope>
</reference>
<evidence type="ECO:0000313" key="5">
    <source>
        <dbReference type="EMBL" id="JAG36913.1"/>
    </source>
</evidence>
<accession>A0A0A9Z0P0</accession>
<evidence type="ECO:0000313" key="3">
    <source>
        <dbReference type="EMBL" id="JAG14980.1"/>
    </source>
</evidence>